<dbReference type="AlphaFoldDB" id="A0A6J4K4Q7"/>
<dbReference type="EMBL" id="CADCTR010001416">
    <property type="protein sequence ID" value="CAA9295132.1"/>
    <property type="molecule type" value="Genomic_DNA"/>
</dbReference>
<feature type="non-terminal residue" evidence="7">
    <location>
        <position position="457"/>
    </location>
</feature>
<keyword evidence="4 7" id="KW-0378">Hydrolase</keyword>
<sequence>MDGILIKGGTLVSASGRSHADLLLQGGKITQVGENLNADGAEILDASGCYVLPGCVDPHVHLLLTSGSFTTADGYFTTTRSAACGGVTTVLDFAEQHAGESLLEVVQKRREECEAEACVDFSFHCNPTDISDGQVRELAALKEAGVTSLKVYTTYKQAGFYLDAHSTLRVMEEAARQRISVSVHAEDDDLVQGFAAEYLAAGKKGLRYHGEARPPVIEELAIADLLHLAAATGAAVYFVHLSSPRSVQMVRKAASRGIRAIAETCPHFLVLDDSVYLSEDPSPYIMTPPVRGPESREELWRHLLDGDISTIGSDHVGYTLAQREGVENFTEVAPGIPGVEATLPLMYTYGVVRRGMALEQFVDLLSTTPARLFGLYPRKGSLMVGTDADVTVYNPNPQGVFRASEMHSEAGYTPYEGLERSGEVRTTICRGEIVYRDGEFVGERGFGKFLQRTAAAA</sequence>
<dbReference type="InterPro" id="IPR050378">
    <property type="entry name" value="Metallo-dep_Hydrolases_sf"/>
</dbReference>
<dbReference type="SUPFAM" id="SSF51556">
    <property type="entry name" value="Metallo-dependent hydrolases"/>
    <property type="match status" value="1"/>
</dbReference>
<dbReference type="InterPro" id="IPR011059">
    <property type="entry name" value="Metal-dep_hydrolase_composite"/>
</dbReference>
<dbReference type="SUPFAM" id="SSF51338">
    <property type="entry name" value="Composite domain of metallo-dependent hydrolases"/>
    <property type="match status" value="1"/>
</dbReference>
<dbReference type="GO" id="GO:0004157">
    <property type="term" value="F:dihydropyrimidinase activity"/>
    <property type="evidence" value="ECO:0007669"/>
    <property type="project" value="UniProtKB-EC"/>
</dbReference>
<comment type="cofactor">
    <cofactor evidence="1">
        <name>Zn(2+)</name>
        <dbReference type="ChEBI" id="CHEBI:29105"/>
    </cofactor>
</comment>
<evidence type="ECO:0000313" key="7">
    <source>
        <dbReference type="EMBL" id="CAA9295132.1"/>
    </source>
</evidence>
<dbReference type="Pfam" id="PF01979">
    <property type="entry name" value="Amidohydro_1"/>
    <property type="match status" value="1"/>
</dbReference>
<accession>A0A6J4K4Q7</accession>
<feature type="domain" description="Amidohydrolase-related" evidence="6">
    <location>
        <begin position="50"/>
        <end position="434"/>
    </location>
</feature>
<reference evidence="7" key="1">
    <citation type="submission" date="2020-02" db="EMBL/GenBank/DDBJ databases">
        <authorList>
            <person name="Meier V. D."/>
        </authorList>
    </citation>
    <scope>NUCLEOTIDE SEQUENCE</scope>
    <source>
        <strain evidence="7">AVDCRST_MAG93</strain>
    </source>
</reference>
<evidence type="ECO:0000256" key="2">
    <source>
        <dbReference type="ARBA" id="ARBA00008829"/>
    </source>
</evidence>
<proteinExistence type="inferred from homology"/>
<name>A0A6J4K4Q7_9CHLR</name>
<dbReference type="NCBIfam" id="TIGR02033">
    <property type="entry name" value="D-hydantoinase"/>
    <property type="match status" value="1"/>
</dbReference>
<gene>
    <name evidence="7" type="ORF">AVDCRST_MAG93-4198</name>
</gene>
<organism evidence="7">
    <name type="scientific">uncultured Chloroflexia bacterium</name>
    <dbReference type="NCBI Taxonomy" id="1672391"/>
    <lineage>
        <taxon>Bacteria</taxon>
        <taxon>Bacillati</taxon>
        <taxon>Chloroflexota</taxon>
        <taxon>Chloroflexia</taxon>
        <taxon>environmental samples</taxon>
    </lineage>
</organism>
<keyword evidence="3" id="KW-0479">Metal-binding</keyword>
<comment type="PTM">
    <text evidence="5">Carbamylation allows a single lysine to coordinate two divalent metal cations.</text>
</comment>
<dbReference type="InterPro" id="IPR032466">
    <property type="entry name" value="Metal_Hydrolase"/>
</dbReference>
<comment type="similarity">
    <text evidence="2">Belongs to the metallo-dependent hydrolases superfamily. Hydantoinase/dihydropyrimidinase family.</text>
</comment>
<dbReference type="EC" id="3.5.2.2" evidence="7"/>
<feature type="modified residue" description="N6-carboxylysine" evidence="5">
    <location>
        <position position="150"/>
    </location>
</feature>
<dbReference type="InterPro" id="IPR011778">
    <property type="entry name" value="Hydantoinase/dihydroPyrase"/>
</dbReference>
<evidence type="ECO:0000259" key="6">
    <source>
        <dbReference type="Pfam" id="PF01979"/>
    </source>
</evidence>
<dbReference type="Gene3D" id="2.30.40.10">
    <property type="entry name" value="Urease, subunit C, domain 1"/>
    <property type="match status" value="1"/>
</dbReference>
<dbReference type="GO" id="GO:0046872">
    <property type="term" value="F:metal ion binding"/>
    <property type="evidence" value="ECO:0007669"/>
    <property type="project" value="UniProtKB-KW"/>
</dbReference>
<dbReference type="PANTHER" id="PTHR11647">
    <property type="entry name" value="HYDRANTOINASE/DIHYDROPYRIMIDINASE FAMILY MEMBER"/>
    <property type="match status" value="1"/>
</dbReference>
<evidence type="ECO:0000256" key="4">
    <source>
        <dbReference type="ARBA" id="ARBA00022801"/>
    </source>
</evidence>
<evidence type="ECO:0000256" key="1">
    <source>
        <dbReference type="ARBA" id="ARBA00001947"/>
    </source>
</evidence>
<dbReference type="PANTHER" id="PTHR11647:SF1">
    <property type="entry name" value="COLLAPSIN RESPONSE MEDIATOR PROTEIN"/>
    <property type="match status" value="1"/>
</dbReference>
<dbReference type="FunFam" id="3.20.20.140:FF:000174">
    <property type="entry name" value="Dihydropyrimidinase-related protein 2"/>
    <property type="match status" value="1"/>
</dbReference>
<dbReference type="GO" id="GO:0005829">
    <property type="term" value="C:cytosol"/>
    <property type="evidence" value="ECO:0007669"/>
    <property type="project" value="TreeGrafter"/>
</dbReference>
<evidence type="ECO:0000256" key="3">
    <source>
        <dbReference type="ARBA" id="ARBA00022723"/>
    </source>
</evidence>
<dbReference type="InterPro" id="IPR006680">
    <property type="entry name" value="Amidohydro-rel"/>
</dbReference>
<protein>
    <submittedName>
        <fullName evidence="7">Dihydropyrimidinase</fullName>
        <ecNumber evidence="7">3.5.2.2</ecNumber>
    </submittedName>
</protein>
<dbReference type="Gene3D" id="3.20.20.140">
    <property type="entry name" value="Metal-dependent hydrolases"/>
    <property type="match status" value="1"/>
</dbReference>
<evidence type="ECO:0000256" key="5">
    <source>
        <dbReference type="PIRSR" id="PIRSR611778-50"/>
    </source>
</evidence>